<keyword evidence="4" id="KW-0472">Membrane</keyword>
<evidence type="ECO:0000256" key="3">
    <source>
        <dbReference type="ARBA" id="ARBA00022729"/>
    </source>
</evidence>
<keyword evidence="5" id="KW-0998">Cell outer membrane</keyword>
<dbReference type="Gene3D" id="1.25.40.390">
    <property type="match status" value="1"/>
</dbReference>
<gene>
    <name evidence="9" type="ORF">SAMN03080601_01031</name>
</gene>
<dbReference type="STRING" id="889453.SAMN03080601_01031"/>
<dbReference type="GO" id="GO:0009279">
    <property type="term" value="C:cell outer membrane"/>
    <property type="evidence" value="ECO:0007669"/>
    <property type="project" value="UniProtKB-SubCell"/>
</dbReference>
<dbReference type="InterPro" id="IPR011990">
    <property type="entry name" value="TPR-like_helical_dom_sf"/>
</dbReference>
<comment type="subcellular location">
    <subcellularLocation>
        <location evidence="1">Cell outer membrane</location>
    </subcellularLocation>
</comment>
<sequence>MILIMKKYINGFFLAALLLGFVACSDDFLTVYPTESQEAGGDATEGAIMANLAASYQILLFDSYANNNYNSIFLMSDLRSDDIFKGGGDAGDQGQLYRLSLLDATPDELPAGLWNIYYSGIARSNNVILACDNAVDVPAERVAEMRSEALFLRAYYTHWLWKFWGNIPYFTDDLPEPYMAPQYSADQIYEFIMEDLDAIIEIGALPMRTSATNDGRASMAAVKMLRARVVMYQKDESRYPQVLADMTEIVTSGVYSLVDFAEIWSREGQFNDESIFEVNHLPGEYGGKTWASGWQGFGTNFPAFISPNDLSDPDGVYKGGWGFGPVRPWVIDIFESGDVRRDASINQWDEDQYVQRFQDTGYFMAKYAARVGYNEPPGDVDLNYENNLRIFRLAEAYLNIAELIVVHGQAAVGVSAEDALAEIRERAGLGPIASTVENIKLERRREFLGEGMRFWDIVRWGDTHLLTENLSEFSSNRTWESYKKYLPIPQSEIDRTEGEFKLVQNPGYN</sequence>
<dbReference type="AlphaFoldDB" id="A0A1T5D8U1"/>
<reference evidence="10" key="1">
    <citation type="submission" date="2017-02" db="EMBL/GenBank/DDBJ databases">
        <authorList>
            <person name="Varghese N."/>
            <person name="Submissions S."/>
        </authorList>
    </citation>
    <scope>NUCLEOTIDE SEQUENCE [LARGE SCALE GENOMIC DNA]</scope>
    <source>
        <strain evidence="10">DSM 24412</strain>
    </source>
</reference>
<dbReference type="PROSITE" id="PS51257">
    <property type="entry name" value="PROKAR_LIPOPROTEIN"/>
    <property type="match status" value="1"/>
</dbReference>
<feature type="domain" description="RagB/SusD" evidence="7">
    <location>
        <begin position="345"/>
        <end position="508"/>
    </location>
</feature>
<dbReference type="EMBL" id="FUYV01000004">
    <property type="protein sequence ID" value="SKB68114.1"/>
    <property type="molecule type" value="Genomic_DNA"/>
</dbReference>
<proteinExistence type="inferred from homology"/>
<evidence type="ECO:0000313" key="9">
    <source>
        <dbReference type="EMBL" id="SKB68114.1"/>
    </source>
</evidence>
<evidence type="ECO:0000256" key="5">
    <source>
        <dbReference type="ARBA" id="ARBA00023237"/>
    </source>
</evidence>
<comment type="similarity">
    <text evidence="2">Belongs to the SusD family.</text>
</comment>
<evidence type="ECO:0000259" key="8">
    <source>
        <dbReference type="Pfam" id="PF14322"/>
    </source>
</evidence>
<evidence type="ECO:0000256" key="2">
    <source>
        <dbReference type="ARBA" id="ARBA00006275"/>
    </source>
</evidence>
<dbReference type="Proteomes" id="UP000191055">
    <property type="component" value="Unassembled WGS sequence"/>
</dbReference>
<keyword evidence="3 6" id="KW-0732">Signal</keyword>
<name>A0A1T5D8U1_9BACT</name>
<evidence type="ECO:0000256" key="4">
    <source>
        <dbReference type="ARBA" id="ARBA00023136"/>
    </source>
</evidence>
<accession>A0A1T5D8U1</accession>
<feature type="chain" id="PRO_5013115041" evidence="6">
    <location>
        <begin position="26"/>
        <end position="509"/>
    </location>
</feature>
<dbReference type="SUPFAM" id="SSF48452">
    <property type="entry name" value="TPR-like"/>
    <property type="match status" value="1"/>
</dbReference>
<dbReference type="Pfam" id="PF14322">
    <property type="entry name" value="SusD-like_3"/>
    <property type="match status" value="1"/>
</dbReference>
<evidence type="ECO:0000313" key="10">
    <source>
        <dbReference type="Proteomes" id="UP000191055"/>
    </source>
</evidence>
<keyword evidence="10" id="KW-1185">Reference proteome</keyword>
<feature type="domain" description="SusD-like N-terminal" evidence="8">
    <location>
        <begin position="107"/>
        <end position="227"/>
    </location>
</feature>
<dbReference type="InterPro" id="IPR012944">
    <property type="entry name" value="SusD_RagB_dom"/>
</dbReference>
<organism evidence="9 10">
    <name type="scientific">Alkalitalea saponilacus</name>
    <dbReference type="NCBI Taxonomy" id="889453"/>
    <lineage>
        <taxon>Bacteria</taxon>
        <taxon>Pseudomonadati</taxon>
        <taxon>Bacteroidota</taxon>
        <taxon>Bacteroidia</taxon>
        <taxon>Marinilabiliales</taxon>
        <taxon>Marinilabiliaceae</taxon>
        <taxon>Alkalitalea</taxon>
    </lineage>
</organism>
<dbReference type="Pfam" id="PF07980">
    <property type="entry name" value="SusD_RagB"/>
    <property type="match status" value="1"/>
</dbReference>
<evidence type="ECO:0000259" key="7">
    <source>
        <dbReference type="Pfam" id="PF07980"/>
    </source>
</evidence>
<protein>
    <submittedName>
        <fullName evidence="9">Starch-binding associating with outer membrane</fullName>
    </submittedName>
</protein>
<dbReference type="InterPro" id="IPR033985">
    <property type="entry name" value="SusD-like_N"/>
</dbReference>
<dbReference type="KEGG" id="asx:CDL62_16465"/>
<feature type="signal peptide" evidence="6">
    <location>
        <begin position="1"/>
        <end position="25"/>
    </location>
</feature>
<evidence type="ECO:0000256" key="6">
    <source>
        <dbReference type="SAM" id="SignalP"/>
    </source>
</evidence>
<evidence type="ECO:0000256" key="1">
    <source>
        <dbReference type="ARBA" id="ARBA00004442"/>
    </source>
</evidence>
<dbReference type="OrthoDB" id="617686at2"/>